<dbReference type="AlphaFoldDB" id="A0A096BB06"/>
<accession>A0A096BB06</accession>
<sequence length="206" mass="22915">MKRKNLLFLAIAFLATFSLASCLNDDYESKAKLPSAEELKAASKLIQGSYQGKLYQYGLNDRTGKSEKKDSVNSSWEIKDDSTLVIRNFPSRMLAANITNSVLRKTIAALPDQEIKCAIRVYNVKPILFLAAPYAINLGKMTYKGQLHDISIHFLFDPSFTYGGYDTESKTSACYLKGVGVFVDGARDDLATSPLNTFLIYSKPRV</sequence>
<dbReference type="Proteomes" id="UP000029578">
    <property type="component" value="Unassembled WGS sequence"/>
</dbReference>
<evidence type="ECO:0000256" key="1">
    <source>
        <dbReference type="SAM" id="SignalP"/>
    </source>
</evidence>
<gene>
    <name evidence="2" type="ORF">HMPREF0661_00930</name>
</gene>
<feature type="chain" id="PRO_5001925606" description="DUF4840 domain-containing protein" evidence="1">
    <location>
        <begin position="21"/>
        <end position="206"/>
    </location>
</feature>
<organism evidence="2 3">
    <name type="scientific">Prevotella melaninogenica DNF00666</name>
    <dbReference type="NCBI Taxonomy" id="1401073"/>
    <lineage>
        <taxon>Bacteria</taxon>
        <taxon>Pseudomonadati</taxon>
        <taxon>Bacteroidota</taxon>
        <taxon>Bacteroidia</taxon>
        <taxon>Bacteroidales</taxon>
        <taxon>Prevotellaceae</taxon>
        <taxon>Prevotella</taxon>
    </lineage>
</organism>
<dbReference type="RefSeq" id="WP_036861592.1">
    <property type="nucleotide sequence ID" value="NZ_JRNS01000072.1"/>
</dbReference>
<keyword evidence="1" id="KW-0732">Signal</keyword>
<feature type="signal peptide" evidence="1">
    <location>
        <begin position="1"/>
        <end position="20"/>
    </location>
</feature>
<dbReference type="EMBL" id="JRNS01000072">
    <property type="protein sequence ID" value="KGF56603.1"/>
    <property type="molecule type" value="Genomic_DNA"/>
</dbReference>
<evidence type="ECO:0008006" key="4">
    <source>
        <dbReference type="Google" id="ProtNLM"/>
    </source>
</evidence>
<comment type="caution">
    <text evidence="2">The sequence shown here is derived from an EMBL/GenBank/DDBJ whole genome shotgun (WGS) entry which is preliminary data.</text>
</comment>
<evidence type="ECO:0000313" key="2">
    <source>
        <dbReference type="EMBL" id="KGF56603.1"/>
    </source>
</evidence>
<dbReference type="Pfam" id="PF16128">
    <property type="entry name" value="DUF4840"/>
    <property type="match status" value="1"/>
</dbReference>
<dbReference type="InterPro" id="IPR032293">
    <property type="entry name" value="DUF4840"/>
</dbReference>
<proteinExistence type="predicted"/>
<name>A0A096BB06_9BACT</name>
<reference evidence="2 3" key="1">
    <citation type="submission" date="2014-07" db="EMBL/GenBank/DDBJ databases">
        <authorList>
            <person name="McCorrison J."/>
            <person name="Sanka R."/>
            <person name="Torralba M."/>
            <person name="Gillis M."/>
            <person name="Haft D.H."/>
            <person name="Methe B."/>
            <person name="Sutton G."/>
            <person name="Nelson K.E."/>
        </authorList>
    </citation>
    <scope>NUCLEOTIDE SEQUENCE [LARGE SCALE GENOMIC DNA]</scope>
    <source>
        <strain evidence="2 3">DNF00666</strain>
    </source>
</reference>
<dbReference type="PROSITE" id="PS51257">
    <property type="entry name" value="PROKAR_LIPOPROTEIN"/>
    <property type="match status" value="1"/>
</dbReference>
<protein>
    <recommendedName>
        <fullName evidence="4">DUF4840 domain-containing protein</fullName>
    </recommendedName>
</protein>
<evidence type="ECO:0000313" key="3">
    <source>
        <dbReference type="Proteomes" id="UP000029578"/>
    </source>
</evidence>